<gene>
    <name evidence="1" type="ORF">B0H16DRAFT_1459466</name>
</gene>
<comment type="caution">
    <text evidence="1">The sequence shown here is derived from an EMBL/GenBank/DDBJ whole genome shotgun (WGS) entry which is preliminary data.</text>
</comment>
<dbReference type="AlphaFoldDB" id="A0AAD7J295"/>
<evidence type="ECO:0000313" key="1">
    <source>
        <dbReference type="EMBL" id="KAJ7753576.1"/>
    </source>
</evidence>
<sequence length="161" mass="18498">MFRGDQSARNKKIYFVGPSPARPDPNIIRSTPAGCTPPPQHIRVMSGDRQSSKFFFLVLGNREQKRQIFEVETTAAAKRPIGNIFTRSANGKQTANERFQGLASRRITFDLKWINVDRNLVKHLQDIKRKFCNQWNSRAWVNDSLEELSKIGEEFCEESSP</sequence>
<name>A0AAD7J295_9AGAR</name>
<reference evidence="1" key="1">
    <citation type="submission" date="2023-03" db="EMBL/GenBank/DDBJ databases">
        <title>Massive genome expansion in bonnet fungi (Mycena s.s.) driven by repeated elements and novel gene families across ecological guilds.</title>
        <authorList>
            <consortium name="Lawrence Berkeley National Laboratory"/>
            <person name="Harder C.B."/>
            <person name="Miyauchi S."/>
            <person name="Viragh M."/>
            <person name="Kuo A."/>
            <person name="Thoen E."/>
            <person name="Andreopoulos B."/>
            <person name="Lu D."/>
            <person name="Skrede I."/>
            <person name="Drula E."/>
            <person name="Henrissat B."/>
            <person name="Morin E."/>
            <person name="Kohler A."/>
            <person name="Barry K."/>
            <person name="LaButti K."/>
            <person name="Morin E."/>
            <person name="Salamov A."/>
            <person name="Lipzen A."/>
            <person name="Mereny Z."/>
            <person name="Hegedus B."/>
            <person name="Baldrian P."/>
            <person name="Stursova M."/>
            <person name="Weitz H."/>
            <person name="Taylor A."/>
            <person name="Grigoriev I.V."/>
            <person name="Nagy L.G."/>
            <person name="Martin F."/>
            <person name="Kauserud H."/>
        </authorList>
    </citation>
    <scope>NUCLEOTIDE SEQUENCE</scope>
    <source>
        <strain evidence="1">CBHHK182m</strain>
    </source>
</reference>
<proteinExistence type="predicted"/>
<organism evidence="1 2">
    <name type="scientific">Mycena metata</name>
    <dbReference type="NCBI Taxonomy" id="1033252"/>
    <lineage>
        <taxon>Eukaryota</taxon>
        <taxon>Fungi</taxon>
        <taxon>Dikarya</taxon>
        <taxon>Basidiomycota</taxon>
        <taxon>Agaricomycotina</taxon>
        <taxon>Agaricomycetes</taxon>
        <taxon>Agaricomycetidae</taxon>
        <taxon>Agaricales</taxon>
        <taxon>Marasmiineae</taxon>
        <taxon>Mycenaceae</taxon>
        <taxon>Mycena</taxon>
    </lineage>
</organism>
<keyword evidence="2" id="KW-1185">Reference proteome</keyword>
<dbReference type="EMBL" id="JARKIB010000055">
    <property type="protein sequence ID" value="KAJ7753576.1"/>
    <property type="molecule type" value="Genomic_DNA"/>
</dbReference>
<evidence type="ECO:0000313" key="2">
    <source>
        <dbReference type="Proteomes" id="UP001215598"/>
    </source>
</evidence>
<accession>A0AAD7J295</accession>
<protein>
    <submittedName>
        <fullName evidence="1">Uncharacterized protein</fullName>
    </submittedName>
</protein>
<dbReference type="Proteomes" id="UP001215598">
    <property type="component" value="Unassembled WGS sequence"/>
</dbReference>